<dbReference type="GO" id="GO:0043226">
    <property type="term" value="C:organelle"/>
    <property type="evidence" value="ECO:0007669"/>
    <property type="project" value="UniProtKB-ARBA"/>
</dbReference>
<dbReference type="FunFam" id="3.40.190.10:FF:000078">
    <property type="entry name" value="glutamate receptor ionotropic, NMDA 3B"/>
    <property type="match status" value="1"/>
</dbReference>
<evidence type="ECO:0000256" key="8">
    <source>
        <dbReference type="ARBA" id="ARBA00023065"/>
    </source>
</evidence>
<dbReference type="PANTHER" id="PTHR18966">
    <property type="entry name" value="IONOTROPIC GLUTAMATE RECEPTOR"/>
    <property type="match status" value="1"/>
</dbReference>
<evidence type="ECO:0000256" key="10">
    <source>
        <dbReference type="ARBA" id="ARBA00023170"/>
    </source>
</evidence>
<dbReference type="AlphaFoldDB" id="A0A443S7M5"/>
<dbReference type="InterPro" id="IPR001320">
    <property type="entry name" value="Iontro_rcpt_C"/>
</dbReference>
<reference evidence="20 21" key="1">
    <citation type="journal article" date="2018" name="Gigascience">
        <title>Genomes of trombidid mites reveal novel predicted allergens and laterally-transferred genes associated with secondary metabolism.</title>
        <authorList>
            <person name="Dong X."/>
            <person name="Chaisiri K."/>
            <person name="Xia D."/>
            <person name="Armstrong S.D."/>
            <person name="Fang Y."/>
            <person name="Donnelly M.J."/>
            <person name="Kadowaki T."/>
            <person name="McGarry J.W."/>
            <person name="Darby A.C."/>
            <person name="Makepeace B.L."/>
        </authorList>
    </citation>
    <scope>NUCLEOTIDE SEQUENCE [LARGE SCALE GENOMIC DNA]</scope>
    <source>
        <strain evidence="20">UoL-UT</strain>
    </source>
</reference>
<dbReference type="SMART" id="SM00079">
    <property type="entry name" value="PBPe"/>
    <property type="match status" value="1"/>
</dbReference>
<feature type="transmembrane region" description="Helical" evidence="17">
    <location>
        <begin position="128"/>
        <end position="149"/>
    </location>
</feature>
<feature type="transmembrane region" description="Helical" evidence="17">
    <location>
        <begin position="423"/>
        <end position="447"/>
    </location>
</feature>
<evidence type="ECO:0000256" key="6">
    <source>
        <dbReference type="ARBA" id="ARBA00022989"/>
    </source>
</evidence>
<dbReference type="Pfam" id="PF00060">
    <property type="entry name" value="Lig_chan"/>
    <property type="match status" value="1"/>
</dbReference>
<keyword evidence="5 17" id="KW-0812">Transmembrane</keyword>
<evidence type="ECO:0000256" key="12">
    <source>
        <dbReference type="ARBA" id="ARBA00023286"/>
    </source>
</evidence>
<dbReference type="InterPro" id="IPR001508">
    <property type="entry name" value="Iono_Glu_rcpt_met"/>
</dbReference>
<evidence type="ECO:0000313" key="21">
    <source>
        <dbReference type="Proteomes" id="UP000288716"/>
    </source>
</evidence>
<evidence type="ECO:0000256" key="15">
    <source>
        <dbReference type="PIRSR" id="PIRSR601508-2"/>
    </source>
</evidence>
<evidence type="ECO:0000256" key="2">
    <source>
        <dbReference type="ARBA" id="ARBA00008685"/>
    </source>
</evidence>
<dbReference type="GO" id="GO:0005886">
    <property type="term" value="C:plasma membrane"/>
    <property type="evidence" value="ECO:0007669"/>
    <property type="project" value="UniProtKB-SubCell"/>
</dbReference>
<keyword evidence="11" id="KW-0325">Glycoprotein</keyword>
<evidence type="ECO:0000256" key="11">
    <source>
        <dbReference type="ARBA" id="ARBA00023180"/>
    </source>
</evidence>
<comment type="caution">
    <text evidence="20">The sequence shown here is derived from an EMBL/GenBank/DDBJ whole genome shotgun (WGS) entry which is preliminary data.</text>
</comment>
<feature type="disulfide bond" evidence="16">
    <location>
        <begin position="350"/>
        <end position="408"/>
    </location>
</feature>
<keyword evidence="12" id="KW-1071">Ligand-gated ion channel</keyword>
<dbReference type="InterPro" id="IPR019594">
    <property type="entry name" value="Glu/Gly-bd"/>
</dbReference>
<gene>
    <name evidence="20" type="ORF">B4U80_10728</name>
</gene>
<feature type="binding site" evidence="14">
    <location>
        <position position="88"/>
    </location>
    <ligand>
        <name>L-glutamate</name>
        <dbReference type="ChEBI" id="CHEBI:29985"/>
    </ligand>
</feature>
<dbReference type="Gene3D" id="1.10.287.70">
    <property type="match status" value="1"/>
</dbReference>
<keyword evidence="9 17" id="KW-0472">Membrane</keyword>
<accession>A0A443S7M5</accession>
<evidence type="ECO:0000313" key="20">
    <source>
        <dbReference type="EMBL" id="RWS23425.1"/>
    </source>
</evidence>
<dbReference type="OrthoDB" id="5984008at2759"/>
<feature type="binding site" evidence="14">
    <location>
        <position position="338"/>
    </location>
    <ligand>
        <name>L-glutamate</name>
        <dbReference type="ChEBI" id="CHEBI:29985"/>
    </ligand>
</feature>
<evidence type="ECO:0000256" key="4">
    <source>
        <dbReference type="ARBA" id="ARBA00022475"/>
    </source>
</evidence>
<feature type="binding site" evidence="14">
    <location>
        <position position="83"/>
    </location>
    <ligand>
        <name>L-glutamate</name>
        <dbReference type="ChEBI" id="CHEBI:29985"/>
    </ligand>
</feature>
<keyword evidence="10 20" id="KW-0675">Receptor</keyword>
<evidence type="ECO:0000256" key="3">
    <source>
        <dbReference type="ARBA" id="ARBA00022448"/>
    </source>
</evidence>
<dbReference type="Gene3D" id="3.40.190.10">
    <property type="entry name" value="Periplasmic binding protein-like II"/>
    <property type="match status" value="1"/>
</dbReference>
<feature type="non-terminal residue" evidence="20">
    <location>
        <position position="1"/>
    </location>
</feature>
<dbReference type="Proteomes" id="UP000288716">
    <property type="component" value="Unassembled WGS sequence"/>
</dbReference>
<organism evidence="20 21">
    <name type="scientific">Leptotrombidium deliense</name>
    <dbReference type="NCBI Taxonomy" id="299467"/>
    <lineage>
        <taxon>Eukaryota</taxon>
        <taxon>Metazoa</taxon>
        <taxon>Ecdysozoa</taxon>
        <taxon>Arthropoda</taxon>
        <taxon>Chelicerata</taxon>
        <taxon>Arachnida</taxon>
        <taxon>Acari</taxon>
        <taxon>Acariformes</taxon>
        <taxon>Trombidiformes</taxon>
        <taxon>Prostigmata</taxon>
        <taxon>Anystina</taxon>
        <taxon>Parasitengona</taxon>
        <taxon>Trombiculoidea</taxon>
        <taxon>Trombiculidae</taxon>
        <taxon>Leptotrombidium</taxon>
    </lineage>
</organism>
<keyword evidence="13" id="KW-0407">Ion channel</keyword>
<keyword evidence="8" id="KW-0406">Ion transport</keyword>
<dbReference type="VEuPathDB" id="VectorBase:LDEU008615"/>
<keyword evidence="21" id="KW-1185">Reference proteome</keyword>
<proteinExistence type="inferred from homology"/>
<comment type="similarity">
    <text evidence="2">Belongs to the glutamate-gated ion channel (TC 1.A.10.1) family.</text>
</comment>
<keyword evidence="3" id="KW-0813">Transport</keyword>
<dbReference type="SUPFAM" id="SSF53850">
    <property type="entry name" value="Periplasmic binding protein-like II"/>
    <property type="match status" value="1"/>
</dbReference>
<dbReference type="GO" id="GO:0038023">
    <property type="term" value="F:signaling receptor activity"/>
    <property type="evidence" value="ECO:0007669"/>
    <property type="project" value="InterPro"/>
</dbReference>
<evidence type="ECO:0000259" key="18">
    <source>
        <dbReference type="SMART" id="SM00079"/>
    </source>
</evidence>
<feature type="binding site" evidence="14">
    <location>
        <position position="81"/>
    </location>
    <ligand>
        <name>L-glutamate</name>
        <dbReference type="ChEBI" id="CHEBI:29985"/>
    </ligand>
</feature>
<evidence type="ECO:0000256" key="13">
    <source>
        <dbReference type="ARBA" id="ARBA00023303"/>
    </source>
</evidence>
<evidence type="ECO:0000256" key="5">
    <source>
        <dbReference type="ARBA" id="ARBA00022692"/>
    </source>
</evidence>
<dbReference type="FunFam" id="1.10.287.70:FF:000143">
    <property type="entry name" value="Probable glutamate receptor"/>
    <property type="match status" value="1"/>
</dbReference>
<keyword evidence="6 17" id="KW-1133">Transmembrane helix</keyword>
<evidence type="ECO:0000256" key="16">
    <source>
        <dbReference type="PIRSR" id="PIRSR601508-3"/>
    </source>
</evidence>
<feature type="transmembrane region" description="Helical" evidence="17">
    <location>
        <begin position="203"/>
        <end position="225"/>
    </location>
</feature>
<dbReference type="SUPFAM" id="SSF81324">
    <property type="entry name" value="Voltage-gated potassium channels"/>
    <property type="match status" value="1"/>
</dbReference>
<dbReference type="GO" id="GO:0015276">
    <property type="term" value="F:ligand-gated monoatomic ion channel activity"/>
    <property type="evidence" value="ECO:0007669"/>
    <property type="project" value="InterPro"/>
</dbReference>
<feature type="domain" description="Ionotropic glutamate receptor C-terminal" evidence="18">
    <location>
        <begin position="1"/>
        <end position="401"/>
    </location>
</feature>
<evidence type="ECO:0000256" key="17">
    <source>
        <dbReference type="SAM" id="Phobius"/>
    </source>
</evidence>
<comment type="subcellular location">
    <subcellularLocation>
        <location evidence="1">Cell membrane</location>
        <topology evidence="1">Multi-pass membrane protein</topology>
    </subcellularLocation>
</comment>
<dbReference type="InterPro" id="IPR015683">
    <property type="entry name" value="Ionotropic_Glu_rcpt"/>
</dbReference>
<sequence>QPPFVMKRWNYTTHKMEWFGYCIELLDKMRLAIFNKTGKNFKFDLYEVPDGLYGVKDTKTGQWDGLIGVIQRKEAKVAIGPVTVMAERESVVDFTVPFYDLVGISLLMKKPISDSHLFKFLTVLDNTLWFRIIAFYFLTSTVIWITNIFSPFSVTNNKEKYEHEIEKREFSFKESLWFCVTSLTPQGGGEAPKNVSGKFAVTVWWLFGFITIASYTANLAAFLTVSRLDPPLETIEHMADQHRVSYAPVAGSLEETYFRRRAHVEKQFYLTWQRYAFDDQMNPNERGEYAVYDYPMFTKYTKILKQMQITGMPRTFEEGMRKVLKSYSAHGGFALVGEATKVRWAKYTNCQLIQSGNEFNRKPLALAVQENDTLKEILSSAILQLLNERKLEAMKENWWNANPEKKECEDHRRNSDGISIKNIGGIFVVIFSGVGFALFSLVVEWVFEKMKRYFISNRVKTLIVH</sequence>
<feature type="domain" description="Ionotropic glutamate receptor L-glutamate and glycine-binding" evidence="19">
    <location>
        <begin position="3"/>
        <end position="72"/>
    </location>
</feature>
<dbReference type="SMART" id="SM00918">
    <property type="entry name" value="Lig_chan-Glu_bd"/>
    <property type="match status" value="1"/>
</dbReference>
<evidence type="ECO:0000256" key="14">
    <source>
        <dbReference type="PIRSR" id="PIRSR601508-1"/>
    </source>
</evidence>
<dbReference type="EMBL" id="NCKV01006474">
    <property type="protein sequence ID" value="RWS23425.1"/>
    <property type="molecule type" value="Genomic_DNA"/>
</dbReference>
<keyword evidence="7" id="KW-0175">Coiled coil</keyword>
<evidence type="ECO:0000256" key="9">
    <source>
        <dbReference type="ARBA" id="ARBA00023136"/>
    </source>
</evidence>
<keyword evidence="4" id="KW-1003">Cell membrane</keyword>
<keyword evidence="16" id="KW-1015">Disulfide bond</keyword>
<feature type="site" description="Interaction with the cone snail toxin Con-ikot-ikot" evidence="15">
    <location>
        <position position="259"/>
    </location>
</feature>
<feature type="site" description="Crucial to convey clamshell closure to channel opening" evidence="15">
    <location>
        <position position="232"/>
    </location>
</feature>
<name>A0A443S7M5_9ACAR</name>
<protein>
    <submittedName>
        <fullName evidence="20">Glutamate receptor ionotropic: kainate 2-like protein</fullName>
    </submittedName>
</protein>
<evidence type="ECO:0000256" key="1">
    <source>
        <dbReference type="ARBA" id="ARBA00004651"/>
    </source>
</evidence>
<dbReference type="Pfam" id="PF10613">
    <property type="entry name" value="Lig_chan-Glu_bd"/>
    <property type="match status" value="1"/>
</dbReference>
<dbReference type="PRINTS" id="PR00177">
    <property type="entry name" value="NMDARECEPTOR"/>
</dbReference>
<evidence type="ECO:0000259" key="19">
    <source>
        <dbReference type="SMART" id="SM00918"/>
    </source>
</evidence>
<evidence type="ECO:0000256" key="7">
    <source>
        <dbReference type="ARBA" id="ARBA00023054"/>
    </source>
</evidence>